<reference evidence="2" key="1">
    <citation type="journal article" date="2015" name="BMC Genomics">
        <title>Transcriptome profiling of a Rhizobium leguminosarum bv. trifolii rosR mutant reveals the role of the transcriptional regulator RosR in motility, synthesis of cell-surface components, and other cellular processes.</title>
        <authorList>
            <person name="Rachwal K."/>
            <person name="Matczynska E."/>
            <person name="Janczarek M."/>
        </authorList>
    </citation>
    <scope>NUCLEOTIDE SEQUENCE</scope>
    <source>
        <strain evidence="2">Rt24.2</strain>
    </source>
</reference>
<dbReference type="RefSeq" id="WP_065276036.1">
    <property type="nucleotide sequence ID" value="NZ_MAMO01000005.1"/>
</dbReference>
<evidence type="ECO:0000313" key="2">
    <source>
        <dbReference type="EMBL" id="AOO88522.1"/>
    </source>
</evidence>
<dbReference type="InterPro" id="IPR035965">
    <property type="entry name" value="PAS-like_dom_sf"/>
</dbReference>
<dbReference type="Gene3D" id="3.30.450.20">
    <property type="entry name" value="PAS domain"/>
    <property type="match status" value="1"/>
</dbReference>
<accession>A0A1B8RIF1</accession>
<reference evidence="2" key="2">
    <citation type="journal article" date="2016" name="Front. Microbiol.">
        <title>The Regulatory Protein RosR Affects Rhizobium leguminosarum bv. trifolii Protein Profiles, Cell Surface Properties, and Symbiosis with Clover.</title>
        <authorList>
            <person name="Rachwal K."/>
            <person name="Boguszewska A."/>
            <person name="Kopcinska J."/>
            <person name="Karas M."/>
            <person name="Tchorzewski M."/>
            <person name="Janczarek M."/>
        </authorList>
    </citation>
    <scope>NUCLEOTIDE SEQUENCE</scope>
    <source>
        <strain evidence="2">Rt24.2</strain>
    </source>
</reference>
<protein>
    <recommendedName>
        <fullName evidence="1">MEKHLA domain-containing protein</fullName>
    </recommendedName>
</protein>
<name>A0A1B8RIF1_RHILT</name>
<dbReference type="SUPFAM" id="SSF55785">
    <property type="entry name" value="PYP-like sensor domain (PAS domain)"/>
    <property type="match status" value="1"/>
</dbReference>
<dbReference type="InterPro" id="IPR013978">
    <property type="entry name" value="MEKHLA"/>
</dbReference>
<dbReference type="AlphaFoldDB" id="A0A1B8RIF1"/>
<sequence length="159" mass="17958">MTANYTDAGLDSSYDLEFYALMAESFERSVGRSLTPKGQGAEWLYEQSPAVVLSHNTDADPRFIYANRAAQACFEYSWDEFITLPSRLSAEAPDRAERDRLLNAVAANGFIADYRGLRIAKSGRRFYIEKAIVWDLVDRSGHRRGQAATFDSWQDVQAD</sequence>
<dbReference type="Pfam" id="PF08670">
    <property type="entry name" value="MEKHLA"/>
    <property type="match status" value="1"/>
</dbReference>
<organism evidence="2">
    <name type="scientific">Rhizobium leguminosarum bv. trifolii</name>
    <dbReference type="NCBI Taxonomy" id="386"/>
    <lineage>
        <taxon>Bacteria</taxon>
        <taxon>Pseudomonadati</taxon>
        <taxon>Pseudomonadota</taxon>
        <taxon>Alphaproteobacteria</taxon>
        <taxon>Hyphomicrobiales</taxon>
        <taxon>Rhizobiaceae</taxon>
        <taxon>Rhizobium/Agrobacterium group</taxon>
        <taxon>Rhizobium</taxon>
    </lineage>
</organism>
<dbReference type="EMBL" id="KX486158">
    <property type="protein sequence ID" value="AOO88522.1"/>
    <property type="molecule type" value="Genomic_DNA"/>
</dbReference>
<proteinExistence type="predicted"/>
<evidence type="ECO:0000259" key="1">
    <source>
        <dbReference type="Pfam" id="PF08670"/>
    </source>
</evidence>
<feature type="domain" description="MEKHLA" evidence="1">
    <location>
        <begin position="18"/>
        <end position="154"/>
    </location>
</feature>